<dbReference type="InterPro" id="IPR036527">
    <property type="entry name" value="SCP2_sterol-bd_dom_sf"/>
</dbReference>
<evidence type="ECO:0000313" key="1">
    <source>
        <dbReference type="EMBL" id="UTI62661.1"/>
    </source>
</evidence>
<evidence type="ECO:0008006" key="3">
    <source>
        <dbReference type="Google" id="ProtNLM"/>
    </source>
</evidence>
<dbReference type="SUPFAM" id="SSF55718">
    <property type="entry name" value="SCP-like"/>
    <property type="match status" value="1"/>
</dbReference>
<dbReference type="Gene3D" id="3.30.1050.10">
    <property type="entry name" value="SCP2 sterol-binding domain"/>
    <property type="match status" value="1"/>
</dbReference>
<proteinExistence type="predicted"/>
<accession>A0ABY5DLG7</accession>
<dbReference type="Proteomes" id="UP001056035">
    <property type="component" value="Chromosome"/>
</dbReference>
<organism evidence="1 2">
    <name type="scientific">Paraconexibacter antarcticus</name>
    <dbReference type="NCBI Taxonomy" id="2949664"/>
    <lineage>
        <taxon>Bacteria</taxon>
        <taxon>Bacillati</taxon>
        <taxon>Actinomycetota</taxon>
        <taxon>Thermoleophilia</taxon>
        <taxon>Solirubrobacterales</taxon>
        <taxon>Paraconexibacteraceae</taxon>
        <taxon>Paraconexibacter</taxon>
    </lineage>
</organism>
<evidence type="ECO:0000313" key="2">
    <source>
        <dbReference type="Proteomes" id="UP001056035"/>
    </source>
</evidence>
<sequence>MADAAAASSAPASVRLRRLPEMTVAFFAAAATDAELSERMSFADTVVHVHFTDLDGDAAATVYLDRDPIGAELGAVGAAEVQLWAPAAAYLDLFTGREALPIAILRGAVQYKGPVRKFLRVVPILQSFDFGMFRDPTEPPAASVA</sequence>
<gene>
    <name evidence="1" type="ORF">NBH00_14975</name>
</gene>
<protein>
    <recommendedName>
        <fullName evidence="3">SCP2 domain-containing protein</fullName>
    </recommendedName>
</protein>
<name>A0ABY5DLG7_9ACTN</name>
<dbReference type="EMBL" id="CP098502">
    <property type="protein sequence ID" value="UTI62661.1"/>
    <property type="molecule type" value="Genomic_DNA"/>
</dbReference>
<dbReference type="RefSeq" id="WP_254569396.1">
    <property type="nucleotide sequence ID" value="NZ_CP098502.1"/>
</dbReference>
<keyword evidence="2" id="KW-1185">Reference proteome</keyword>
<reference evidence="1 2" key="1">
    <citation type="submission" date="2022-06" db="EMBL/GenBank/DDBJ databases">
        <title>Paraconexibacter antarcticus.</title>
        <authorList>
            <person name="Kim C.S."/>
        </authorList>
    </citation>
    <scope>NUCLEOTIDE SEQUENCE [LARGE SCALE GENOMIC DNA]</scope>
    <source>
        <strain evidence="1 2">02-257</strain>
    </source>
</reference>